<protein>
    <submittedName>
        <fullName evidence="1">Uncharacterized protein</fullName>
    </submittedName>
</protein>
<organism evidence="1">
    <name type="scientific">Thermohahella caldifontis</name>
    <dbReference type="NCBI Taxonomy" id="3142973"/>
    <lineage>
        <taxon>Bacteria</taxon>
        <taxon>Pseudomonadati</taxon>
        <taxon>Pseudomonadota</taxon>
        <taxon>Gammaproteobacteria</taxon>
        <taxon>Oceanospirillales</taxon>
        <taxon>Hahellaceae</taxon>
        <taxon>Thermohahella</taxon>
    </lineage>
</organism>
<dbReference type="RefSeq" id="WP_369602147.1">
    <property type="nucleotide sequence ID" value="NZ_CP154858.1"/>
</dbReference>
<proteinExistence type="predicted"/>
<name>A0AB39UY27_9GAMM</name>
<gene>
    <name evidence="1" type="ORF">AAIA72_03995</name>
</gene>
<dbReference type="EMBL" id="CP154858">
    <property type="protein sequence ID" value="XDT73151.1"/>
    <property type="molecule type" value="Genomic_DNA"/>
</dbReference>
<dbReference type="AlphaFoldDB" id="A0AB39UY27"/>
<dbReference type="KEGG" id="tcd:AAIA72_03995"/>
<evidence type="ECO:0000313" key="1">
    <source>
        <dbReference type="EMBL" id="XDT73151.1"/>
    </source>
</evidence>
<reference evidence="1" key="1">
    <citation type="submission" date="2024-05" db="EMBL/GenBank/DDBJ databases">
        <title>Genome sequencing of novel strain.</title>
        <authorList>
            <person name="Ganbat D."/>
            <person name="Ganbat S."/>
            <person name="Lee S.-J."/>
        </authorList>
    </citation>
    <scope>NUCLEOTIDE SEQUENCE</scope>
    <source>
        <strain evidence="1">SMD15-11</strain>
    </source>
</reference>
<sequence length="56" mass="6477">MKTPATTEQLSELEILLIEELTLRRYCPECEVTHEEVRIHLEWLDSAPPKQDSIAA</sequence>
<accession>A0AB39UY27</accession>